<gene>
    <name evidence="1" type="ORF">UFOVP419_37</name>
</gene>
<evidence type="ECO:0000313" key="1">
    <source>
        <dbReference type="EMBL" id="CAB4141807.1"/>
    </source>
</evidence>
<proteinExistence type="predicted"/>
<sequence length="58" mass="6292">MASQDEIKKAILKTAGNPSVGVIADMAEDLAKAIWELDNTNSHTPAKEARVVDIKETR</sequence>
<reference evidence="1" key="1">
    <citation type="submission" date="2020-04" db="EMBL/GenBank/DDBJ databases">
        <authorList>
            <person name="Chiriac C."/>
            <person name="Salcher M."/>
            <person name="Ghai R."/>
            <person name="Kavagutti S V."/>
        </authorList>
    </citation>
    <scope>NUCLEOTIDE SEQUENCE</scope>
</reference>
<accession>A0A6J5M848</accession>
<organism evidence="1">
    <name type="scientific">uncultured Caudovirales phage</name>
    <dbReference type="NCBI Taxonomy" id="2100421"/>
    <lineage>
        <taxon>Viruses</taxon>
        <taxon>Duplodnaviria</taxon>
        <taxon>Heunggongvirae</taxon>
        <taxon>Uroviricota</taxon>
        <taxon>Caudoviricetes</taxon>
        <taxon>Peduoviridae</taxon>
        <taxon>Maltschvirus</taxon>
        <taxon>Maltschvirus maltsch</taxon>
    </lineage>
</organism>
<name>A0A6J5M848_9CAUD</name>
<protein>
    <submittedName>
        <fullName evidence="1">Uncharacterized protein</fullName>
    </submittedName>
</protein>
<dbReference type="EMBL" id="LR796401">
    <property type="protein sequence ID" value="CAB4141807.1"/>
    <property type="molecule type" value="Genomic_DNA"/>
</dbReference>